<keyword evidence="4 10" id="KW-0698">rRNA processing</keyword>
<keyword evidence="14" id="KW-1185">Reference proteome</keyword>
<comment type="subcellular location">
    <subcellularLocation>
        <location evidence="1 10">Cytoplasm</location>
    </subcellularLocation>
</comment>
<dbReference type="InterPro" id="IPR029028">
    <property type="entry name" value="Alpha/beta_knot_MTases"/>
</dbReference>
<comment type="catalytic activity">
    <reaction evidence="9 10">
        <text>uridine(1498) in 16S rRNA + S-adenosyl-L-methionine = N(3)-methyluridine(1498) in 16S rRNA + S-adenosyl-L-homocysteine + H(+)</text>
        <dbReference type="Rhea" id="RHEA:42920"/>
        <dbReference type="Rhea" id="RHEA-COMP:10283"/>
        <dbReference type="Rhea" id="RHEA-COMP:10284"/>
        <dbReference type="ChEBI" id="CHEBI:15378"/>
        <dbReference type="ChEBI" id="CHEBI:57856"/>
        <dbReference type="ChEBI" id="CHEBI:59789"/>
        <dbReference type="ChEBI" id="CHEBI:65315"/>
        <dbReference type="ChEBI" id="CHEBI:74502"/>
        <dbReference type="EC" id="2.1.1.193"/>
    </reaction>
</comment>
<evidence type="ECO:0000256" key="2">
    <source>
        <dbReference type="ARBA" id="ARBA00005528"/>
    </source>
</evidence>
<evidence type="ECO:0000259" key="11">
    <source>
        <dbReference type="Pfam" id="PF04452"/>
    </source>
</evidence>
<organism evidence="13 14">
    <name type="scientific">Poriferisphaera corsica</name>
    <dbReference type="NCBI Taxonomy" id="2528020"/>
    <lineage>
        <taxon>Bacteria</taxon>
        <taxon>Pseudomonadati</taxon>
        <taxon>Planctomycetota</taxon>
        <taxon>Phycisphaerae</taxon>
        <taxon>Phycisphaerales</taxon>
        <taxon>Phycisphaeraceae</taxon>
        <taxon>Poriferisphaera</taxon>
    </lineage>
</organism>
<evidence type="ECO:0000256" key="4">
    <source>
        <dbReference type="ARBA" id="ARBA00022552"/>
    </source>
</evidence>
<evidence type="ECO:0000256" key="1">
    <source>
        <dbReference type="ARBA" id="ARBA00004496"/>
    </source>
</evidence>
<reference evidence="13 14" key="1">
    <citation type="submission" date="2019-02" db="EMBL/GenBank/DDBJ databases">
        <title>Deep-cultivation of Planctomycetes and their phenomic and genomic characterization uncovers novel biology.</title>
        <authorList>
            <person name="Wiegand S."/>
            <person name="Jogler M."/>
            <person name="Boedeker C."/>
            <person name="Pinto D."/>
            <person name="Vollmers J."/>
            <person name="Rivas-Marin E."/>
            <person name="Kohn T."/>
            <person name="Peeters S.H."/>
            <person name="Heuer A."/>
            <person name="Rast P."/>
            <person name="Oberbeckmann S."/>
            <person name="Bunk B."/>
            <person name="Jeske O."/>
            <person name="Meyerdierks A."/>
            <person name="Storesund J.E."/>
            <person name="Kallscheuer N."/>
            <person name="Luecker S."/>
            <person name="Lage O.M."/>
            <person name="Pohl T."/>
            <person name="Merkel B.J."/>
            <person name="Hornburger P."/>
            <person name="Mueller R.-W."/>
            <person name="Bruemmer F."/>
            <person name="Labrenz M."/>
            <person name="Spormann A.M."/>
            <person name="Op den Camp H."/>
            <person name="Overmann J."/>
            <person name="Amann R."/>
            <person name="Jetten M.S.M."/>
            <person name="Mascher T."/>
            <person name="Medema M.H."/>
            <person name="Devos D.P."/>
            <person name="Kaster A.-K."/>
            <person name="Ovreas L."/>
            <person name="Rohde M."/>
            <person name="Galperin M.Y."/>
            <person name="Jogler C."/>
        </authorList>
    </citation>
    <scope>NUCLEOTIDE SEQUENCE [LARGE SCALE GENOMIC DNA]</scope>
    <source>
        <strain evidence="13 14">KS4</strain>
    </source>
</reference>
<dbReference type="PIRSF" id="PIRSF015601">
    <property type="entry name" value="MTase_slr0722"/>
    <property type="match status" value="1"/>
</dbReference>
<dbReference type="Proteomes" id="UP000317369">
    <property type="component" value="Chromosome"/>
</dbReference>
<dbReference type="GO" id="GO:0005737">
    <property type="term" value="C:cytoplasm"/>
    <property type="evidence" value="ECO:0007669"/>
    <property type="project" value="UniProtKB-SubCell"/>
</dbReference>
<dbReference type="Gene3D" id="3.40.1280.10">
    <property type="match status" value="1"/>
</dbReference>
<evidence type="ECO:0000256" key="7">
    <source>
        <dbReference type="ARBA" id="ARBA00022691"/>
    </source>
</evidence>
<dbReference type="InterPro" id="IPR015947">
    <property type="entry name" value="PUA-like_sf"/>
</dbReference>
<dbReference type="InterPro" id="IPR006700">
    <property type="entry name" value="RsmE"/>
</dbReference>
<dbReference type="KEGG" id="pcor:KS4_02920"/>
<dbReference type="GO" id="GO:0070042">
    <property type="term" value="F:rRNA (uridine-N3-)-methyltransferase activity"/>
    <property type="evidence" value="ECO:0007669"/>
    <property type="project" value="TreeGrafter"/>
</dbReference>
<dbReference type="InterPro" id="IPR029026">
    <property type="entry name" value="tRNA_m1G_MTases_N"/>
</dbReference>
<keyword evidence="3 10" id="KW-0963">Cytoplasm</keyword>
<comment type="function">
    <text evidence="8 10">Specifically methylates the N3 position of the uracil ring of uridine 1498 (m3U1498) in 16S rRNA. Acts on the fully assembled 30S ribosomal subunit.</text>
</comment>
<dbReference type="EC" id="2.1.1.193" evidence="10"/>
<keyword evidence="7 10" id="KW-0949">S-adenosyl-L-methionine</keyword>
<dbReference type="PANTHER" id="PTHR30027:SF3">
    <property type="entry name" value="16S RRNA (URACIL(1498)-N(3))-METHYLTRANSFERASE"/>
    <property type="match status" value="1"/>
</dbReference>
<dbReference type="AlphaFoldDB" id="A0A517YPW7"/>
<evidence type="ECO:0000256" key="6">
    <source>
        <dbReference type="ARBA" id="ARBA00022679"/>
    </source>
</evidence>
<accession>A0A517YPW7</accession>
<feature type="domain" description="Ribosomal RNA small subunit methyltransferase E methyltransferase" evidence="11">
    <location>
        <begin position="114"/>
        <end position="285"/>
    </location>
</feature>
<dbReference type="SUPFAM" id="SSF88697">
    <property type="entry name" value="PUA domain-like"/>
    <property type="match status" value="1"/>
</dbReference>
<dbReference type="Pfam" id="PF04452">
    <property type="entry name" value="Methyltrans_RNA"/>
    <property type="match status" value="1"/>
</dbReference>
<evidence type="ECO:0000256" key="3">
    <source>
        <dbReference type="ARBA" id="ARBA00022490"/>
    </source>
</evidence>
<evidence type="ECO:0000256" key="5">
    <source>
        <dbReference type="ARBA" id="ARBA00022603"/>
    </source>
</evidence>
<evidence type="ECO:0000313" key="13">
    <source>
        <dbReference type="EMBL" id="QDU32261.1"/>
    </source>
</evidence>
<keyword evidence="6 10" id="KW-0808">Transferase</keyword>
<dbReference type="PANTHER" id="PTHR30027">
    <property type="entry name" value="RIBOSOMAL RNA SMALL SUBUNIT METHYLTRANSFERASE E"/>
    <property type="match status" value="1"/>
</dbReference>
<comment type="similarity">
    <text evidence="2 10">Belongs to the RNA methyltransferase RsmE family.</text>
</comment>
<evidence type="ECO:0000256" key="8">
    <source>
        <dbReference type="ARBA" id="ARBA00025699"/>
    </source>
</evidence>
<evidence type="ECO:0000256" key="10">
    <source>
        <dbReference type="PIRNR" id="PIRNR015601"/>
    </source>
</evidence>
<dbReference type="EMBL" id="CP036425">
    <property type="protein sequence ID" value="QDU32261.1"/>
    <property type="molecule type" value="Genomic_DNA"/>
</dbReference>
<dbReference type="InterPro" id="IPR046886">
    <property type="entry name" value="RsmE_MTase_dom"/>
</dbReference>
<dbReference type="InterPro" id="IPR046887">
    <property type="entry name" value="RsmE_PUA-like"/>
</dbReference>
<dbReference type="Pfam" id="PF20260">
    <property type="entry name" value="PUA_4"/>
    <property type="match status" value="1"/>
</dbReference>
<dbReference type="NCBIfam" id="TIGR00046">
    <property type="entry name" value="RsmE family RNA methyltransferase"/>
    <property type="match status" value="1"/>
</dbReference>
<dbReference type="GO" id="GO:0070475">
    <property type="term" value="P:rRNA base methylation"/>
    <property type="evidence" value="ECO:0007669"/>
    <property type="project" value="TreeGrafter"/>
</dbReference>
<evidence type="ECO:0000313" key="14">
    <source>
        <dbReference type="Proteomes" id="UP000317369"/>
    </source>
</evidence>
<dbReference type="SUPFAM" id="SSF75217">
    <property type="entry name" value="alpha/beta knot"/>
    <property type="match status" value="1"/>
</dbReference>
<feature type="domain" description="Ribosomal RNA small subunit methyltransferase E PUA-like" evidence="12">
    <location>
        <begin position="56"/>
        <end position="101"/>
    </location>
</feature>
<evidence type="ECO:0000259" key="12">
    <source>
        <dbReference type="Pfam" id="PF20260"/>
    </source>
</evidence>
<dbReference type="OrthoDB" id="9815641at2"/>
<gene>
    <name evidence="13" type="primary">rsmE</name>
    <name evidence="13" type="ORF">KS4_02920</name>
</gene>
<dbReference type="RefSeq" id="WP_145073533.1">
    <property type="nucleotide sequence ID" value="NZ_CP036425.1"/>
</dbReference>
<protein>
    <recommendedName>
        <fullName evidence="10">Ribosomal RNA small subunit methyltransferase E</fullName>
        <ecNumber evidence="10">2.1.1.193</ecNumber>
    </recommendedName>
</protein>
<sequence length="289" mass="30424">MDAEQRKNHVKARLYCPDFKIPAGNVGGEGGSDEGESGGCGGGESVLSDSITCDLPSDQAKHARTVLRLGVGDWVEVFNGEGEVGRGKIVVSGKKGMVVEVSEGWVQERKQGGLIVVTALPKGSRVDGMIDMLGQLGVDEVWCMTSERSVVDPRQGKLDKLQARAVEASKQSGRSWLMKVRREVVRFEDVLSEIGDGMERAGEQGGSGGAVKLIMHFGGVGLDEVKGMLSDEGRSGGNDVVLLVGPEGGWTDGEVEMAEAKGFVRWTCGAHVMRIETAAVVGAGVLGAL</sequence>
<evidence type="ECO:0000256" key="9">
    <source>
        <dbReference type="ARBA" id="ARBA00047944"/>
    </source>
</evidence>
<keyword evidence="5 10" id="KW-0489">Methyltransferase</keyword>
<dbReference type="CDD" id="cd18084">
    <property type="entry name" value="RsmE-like"/>
    <property type="match status" value="1"/>
</dbReference>
<name>A0A517YPW7_9BACT</name>
<proteinExistence type="inferred from homology"/>